<name>A0A9D3YK18_DREPO</name>
<proteinExistence type="predicted"/>
<organism evidence="1 2">
    <name type="scientific">Dreissena polymorpha</name>
    <name type="common">Zebra mussel</name>
    <name type="synonym">Mytilus polymorpha</name>
    <dbReference type="NCBI Taxonomy" id="45954"/>
    <lineage>
        <taxon>Eukaryota</taxon>
        <taxon>Metazoa</taxon>
        <taxon>Spiralia</taxon>
        <taxon>Lophotrochozoa</taxon>
        <taxon>Mollusca</taxon>
        <taxon>Bivalvia</taxon>
        <taxon>Autobranchia</taxon>
        <taxon>Heteroconchia</taxon>
        <taxon>Euheterodonta</taxon>
        <taxon>Imparidentia</taxon>
        <taxon>Neoheterodontei</taxon>
        <taxon>Myida</taxon>
        <taxon>Dreissenoidea</taxon>
        <taxon>Dreissenidae</taxon>
        <taxon>Dreissena</taxon>
    </lineage>
</organism>
<accession>A0A9D3YK18</accession>
<evidence type="ECO:0000313" key="2">
    <source>
        <dbReference type="Proteomes" id="UP000828390"/>
    </source>
</evidence>
<dbReference type="EMBL" id="JAIWYP010000015">
    <property type="protein sequence ID" value="KAH3699583.1"/>
    <property type="molecule type" value="Genomic_DNA"/>
</dbReference>
<evidence type="ECO:0000313" key="1">
    <source>
        <dbReference type="EMBL" id="KAH3699583.1"/>
    </source>
</evidence>
<keyword evidence="2" id="KW-1185">Reference proteome</keyword>
<reference evidence="1" key="1">
    <citation type="journal article" date="2019" name="bioRxiv">
        <title>The Genome of the Zebra Mussel, Dreissena polymorpha: A Resource for Invasive Species Research.</title>
        <authorList>
            <person name="McCartney M.A."/>
            <person name="Auch B."/>
            <person name="Kono T."/>
            <person name="Mallez S."/>
            <person name="Zhang Y."/>
            <person name="Obille A."/>
            <person name="Becker A."/>
            <person name="Abrahante J.E."/>
            <person name="Garbe J."/>
            <person name="Badalamenti J.P."/>
            <person name="Herman A."/>
            <person name="Mangelson H."/>
            <person name="Liachko I."/>
            <person name="Sullivan S."/>
            <person name="Sone E.D."/>
            <person name="Koren S."/>
            <person name="Silverstein K.A.T."/>
            <person name="Beckman K.B."/>
            <person name="Gohl D.M."/>
        </authorList>
    </citation>
    <scope>NUCLEOTIDE SEQUENCE</scope>
    <source>
        <strain evidence="1">Duluth1</strain>
        <tissue evidence="1">Whole animal</tissue>
    </source>
</reference>
<dbReference type="AlphaFoldDB" id="A0A9D3YK18"/>
<reference evidence="1" key="2">
    <citation type="submission" date="2020-11" db="EMBL/GenBank/DDBJ databases">
        <authorList>
            <person name="McCartney M.A."/>
            <person name="Auch B."/>
            <person name="Kono T."/>
            <person name="Mallez S."/>
            <person name="Becker A."/>
            <person name="Gohl D.M."/>
            <person name="Silverstein K.A.T."/>
            <person name="Koren S."/>
            <person name="Bechman K.B."/>
            <person name="Herman A."/>
            <person name="Abrahante J.E."/>
            <person name="Garbe J."/>
        </authorList>
    </citation>
    <scope>NUCLEOTIDE SEQUENCE</scope>
    <source>
        <strain evidence="1">Duluth1</strain>
        <tissue evidence="1">Whole animal</tissue>
    </source>
</reference>
<sequence>MIARTSGHFVASGGVGINFTRHRAREGIELRSKKDRTINERLSPGVRPTSDSLYVYPNERRPASVGHRAEALRQSDGRRPMYMPLGSTFTFFRYTLNESDVGRSPGDTRALIVRSCFDLNSIPSRARRRVNFLVRLKINPDAARCYKLTRFPCDHRPIASPMSGKMRRPLIGG</sequence>
<protein>
    <submittedName>
        <fullName evidence="1">Uncharacterized protein</fullName>
    </submittedName>
</protein>
<gene>
    <name evidence="1" type="ORF">DPMN_074541</name>
</gene>
<dbReference type="Proteomes" id="UP000828390">
    <property type="component" value="Unassembled WGS sequence"/>
</dbReference>
<comment type="caution">
    <text evidence="1">The sequence shown here is derived from an EMBL/GenBank/DDBJ whole genome shotgun (WGS) entry which is preliminary data.</text>
</comment>